<gene>
    <name evidence="4" type="ORF">GCM10011584_28240</name>
</gene>
<keyword evidence="2" id="KW-0732">Signal</keyword>
<name>A0ABQ2NC21_9ACTN</name>
<evidence type="ECO:0000313" key="4">
    <source>
        <dbReference type="EMBL" id="GGO92258.1"/>
    </source>
</evidence>
<feature type="chain" id="PRO_5047205014" description="LytR/CpsA/Psr regulator C-terminal domain-containing protein" evidence="2">
    <location>
        <begin position="20"/>
        <end position="149"/>
    </location>
</feature>
<evidence type="ECO:0000313" key="5">
    <source>
        <dbReference type="Proteomes" id="UP000655410"/>
    </source>
</evidence>
<comment type="caution">
    <text evidence="4">The sequence shown here is derived from an EMBL/GenBank/DDBJ whole genome shotgun (WGS) entry which is preliminary data.</text>
</comment>
<dbReference type="EMBL" id="BMNI01000008">
    <property type="protein sequence ID" value="GGO92258.1"/>
    <property type="molecule type" value="Genomic_DNA"/>
</dbReference>
<evidence type="ECO:0000259" key="3">
    <source>
        <dbReference type="Pfam" id="PF13399"/>
    </source>
</evidence>
<feature type="region of interest" description="Disordered" evidence="1">
    <location>
        <begin position="22"/>
        <end position="54"/>
    </location>
</feature>
<feature type="signal peptide" evidence="2">
    <location>
        <begin position="1"/>
        <end position="19"/>
    </location>
</feature>
<sequence length="149" mass="15661">MVLSVVAVAMAGIALIATHDSGSGMEPVSAPDPTTSVSVHPTTSVSPTASVAPKPVQRNEVNVEVYNTSSIKKLAARTAADAATLGWQVLGTDNWPGSVPAPTVYYGPRLEEAAKLLGKDLGIRRIRPSVDPMKPDRLTVILDRTYVEG</sequence>
<dbReference type="Pfam" id="PF13399">
    <property type="entry name" value="LytR_C"/>
    <property type="match status" value="1"/>
</dbReference>
<protein>
    <recommendedName>
        <fullName evidence="3">LytR/CpsA/Psr regulator C-terminal domain-containing protein</fullName>
    </recommendedName>
</protein>
<organism evidence="4 5">
    <name type="scientific">Nocardioides phosphati</name>
    <dbReference type="NCBI Taxonomy" id="1867775"/>
    <lineage>
        <taxon>Bacteria</taxon>
        <taxon>Bacillati</taxon>
        <taxon>Actinomycetota</taxon>
        <taxon>Actinomycetes</taxon>
        <taxon>Propionibacteriales</taxon>
        <taxon>Nocardioidaceae</taxon>
        <taxon>Nocardioides</taxon>
    </lineage>
</organism>
<proteinExistence type="predicted"/>
<dbReference type="Proteomes" id="UP000655410">
    <property type="component" value="Unassembled WGS sequence"/>
</dbReference>
<accession>A0ABQ2NC21</accession>
<keyword evidence="5" id="KW-1185">Reference proteome</keyword>
<evidence type="ECO:0000256" key="1">
    <source>
        <dbReference type="SAM" id="MobiDB-lite"/>
    </source>
</evidence>
<reference evidence="5" key="1">
    <citation type="journal article" date="2019" name="Int. J. Syst. Evol. Microbiol.">
        <title>The Global Catalogue of Microorganisms (GCM) 10K type strain sequencing project: providing services to taxonomists for standard genome sequencing and annotation.</title>
        <authorList>
            <consortium name="The Broad Institute Genomics Platform"/>
            <consortium name="The Broad Institute Genome Sequencing Center for Infectious Disease"/>
            <person name="Wu L."/>
            <person name="Ma J."/>
        </authorList>
    </citation>
    <scope>NUCLEOTIDE SEQUENCE [LARGE SCALE GENOMIC DNA]</scope>
    <source>
        <strain evidence="5">CGMCC 4.7371</strain>
    </source>
</reference>
<feature type="domain" description="LytR/CpsA/Psr regulator C-terminal" evidence="3">
    <location>
        <begin position="60"/>
        <end position="146"/>
    </location>
</feature>
<feature type="compositionally biased region" description="Low complexity" evidence="1">
    <location>
        <begin position="33"/>
        <end position="53"/>
    </location>
</feature>
<dbReference type="InterPro" id="IPR027381">
    <property type="entry name" value="LytR/CpsA/Psr_C"/>
</dbReference>
<evidence type="ECO:0000256" key="2">
    <source>
        <dbReference type="SAM" id="SignalP"/>
    </source>
</evidence>
<dbReference type="Gene3D" id="3.30.70.2390">
    <property type="match status" value="1"/>
</dbReference>